<dbReference type="GO" id="GO:0005085">
    <property type="term" value="F:guanyl-nucleotide exchange factor activity"/>
    <property type="evidence" value="ECO:0007669"/>
    <property type="project" value="UniProtKB-KW"/>
</dbReference>
<dbReference type="InParanoid" id="A0A316YU92"/>
<dbReference type="Pfam" id="PF16172">
    <property type="entry name" value="DOCK_N"/>
    <property type="match status" value="1"/>
</dbReference>
<evidence type="ECO:0000256" key="4">
    <source>
        <dbReference type="ARBA" id="ARBA00022658"/>
    </source>
</evidence>
<feature type="region of interest" description="Disordered" evidence="6">
    <location>
        <begin position="206"/>
        <end position="273"/>
    </location>
</feature>
<dbReference type="GO" id="GO:0005737">
    <property type="term" value="C:cytoplasm"/>
    <property type="evidence" value="ECO:0007669"/>
    <property type="project" value="UniProtKB-SubCell"/>
</dbReference>
<accession>A0A316YU92</accession>
<dbReference type="OrthoDB" id="18896at2759"/>
<dbReference type="GO" id="GO:0007264">
    <property type="term" value="P:small GTPase-mediated signal transduction"/>
    <property type="evidence" value="ECO:0007669"/>
    <property type="project" value="InterPro"/>
</dbReference>
<feature type="compositionally biased region" description="Polar residues" evidence="6">
    <location>
        <begin position="2291"/>
        <end position="2307"/>
    </location>
</feature>
<dbReference type="Gene3D" id="2.60.40.150">
    <property type="entry name" value="C2 domain"/>
    <property type="match status" value="1"/>
</dbReference>
<keyword evidence="10" id="KW-1185">Reference proteome</keyword>
<dbReference type="EMBL" id="KZ819634">
    <property type="protein sequence ID" value="PWN93007.1"/>
    <property type="molecule type" value="Genomic_DNA"/>
</dbReference>
<dbReference type="InterPro" id="IPR043161">
    <property type="entry name" value="DOCK_C_lobe_A"/>
</dbReference>
<dbReference type="CDD" id="cd11684">
    <property type="entry name" value="DHR2_DOCK"/>
    <property type="match status" value="1"/>
</dbReference>
<dbReference type="Pfam" id="PF14429">
    <property type="entry name" value="DOCK-C2"/>
    <property type="match status" value="1"/>
</dbReference>
<dbReference type="InterPro" id="IPR032376">
    <property type="entry name" value="DOCK_N"/>
</dbReference>
<evidence type="ECO:0000256" key="1">
    <source>
        <dbReference type="ARBA" id="ARBA00004496"/>
    </source>
</evidence>
<evidence type="ECO:0000256" key="3">
    <source>
        <dbReference type="ARBA" id="ARBA00022553"/>
    </source>
</evidence>
<dbReference type="PANTHER" id="PTHR45653:SF10">
    <property type="entry name" value="MYOBLAST CITY, ISOFORM B"/>
    <property type="match status" value="1"/>
</dbReference>
<dbReference type="PROSITE" id="PS51650">
    <property type="entry name" value="C2_DOCK"/>
    <property type="match status" value="1"/>
</dbReference>
<feature type="compositionally biased region" description="Low complexity" evidence="6">
    <location>
        <begin position="1"/>
        <end position="44"/>
    </location>
</feature>
<feature type="region of interest" description="Disordered" evidence="6">
    <location>
        <begin position="285"/>
        <end position="309"/>
    </location>
</feature>
<gene>
    <name evidence="9" type="ORF">FA10DRAFT_263726</name>
</gene>
<evidence type="ECO:0000259" key="7">
    <source>
        <dbReference type="PROSITE" id="PS51650"/>
    </source>
</evidence>
<dbReference type="GO" id="GO:0005886">
    <property type="term" value="C:plasma membrane"/>
    <property type="evidence" value="ECO:0007669"/>
    <property type="project" value="TreeGrafter"/>
</dbReference>
<dbReference type="STRING" id="215250.A0A316YU92"/>
<dbReference type="Pfam" id="PF06920">
    <property type="entry name" value="DHR-2_Lobe_A"/>
    <property type="match status" value="1"/>
</dbReference>
<feature type="region of interest" description="Disordered" evidence="6">
    <location>
        <begin position="476"/>
        <end position="501"/>
    </location>
</feature>
<dbReference type="PANTHER" id="PTHR45653">
    <property type="entry name" value="DEDICATOR OF CYTOKINESIS"/>
    <property type="match status" value="1"/>
</dbReference>
<feature type="domain" description="C2 DOCK-type" evidence="7">
    <location>
        <begin position="781"/>
        <end position="979"/>
    </location>
</feature>
<comment type="subcellular location">
    <subcellularLocation>
        <location evidence="1">Cytoplasm</location>
    </subcellularLocation>
</comment>
<feature type="region of interest" description="Disordered" evidence="6">
    <location>
        <begin position="2287"/>
        <end position="2328"/>
    </location>
</feature>
<evidence type="ECO:0008006" key="11">
    <source>
        <dbReference type="Google" id="ProtNLM"/>
    </source>
</evidence>
<dbReference type="InterPro" id="IPR027357">
    <property type="entry name" value="DOCKER_dom"/>
</dbReference>
<evidence type="ECO:0000313" key="10">
    <source>
        <dbReference type="Proteomes" id="UP000245768"/>
    </source>
</evidence>
<organism evidence="9 10">
    <name type="scientific">Acaromyces ingoldii</name>
    <dbReference type="NCBI Taxonomy" id="215250"/>
    <lineage>
        <taxon>Eukaryota</taxon>
        <taxon>Fungi</taxon>
        <taxon>Dikarya</taxon>
        <taxon>Basidiomycota</taxon>
        <taxon>Ustilaginomycotina</taxon>
        <taxon>Exobasidiomycetes</taxon>
        <taxon>Exobasidiales</taxon>
        <taxon>Cryptobasidiaceae</taxon>
        <taxon>Acaromyces</taxon>
    </lineage>
</organism>
<dbReference type="InterPro" id="IPR046769">
    <property type="entry name" value="DOCKER_Lobe_A"/>
</dbReference>
<name>A0A316YU92_9BASI</name>
<feature type="compositionally biased region" description="Basic and acidic residues" evidence="6">
    <location>
        <begin position="2309"/>
        <end position="2318"/>
    </location>
</feature>
<proteinExistence type="inferred from homology"/>
<dbReference type="Gene3D" id="1.20.58.740">
    <property type="match status" value="1"/>
</dbReference>
<evidence type="ECO:0000256" key="5">
    <source>
        <dbReference type="PROSITE-ProRule" id="PRU00983"/>
    </source>
</evidence>
<dbReference type="GeneID" id="37042261"/>
<feature type="compositionally biased region" description="Polar residues" evidence="6">
    <location>
        <begin position="485"/>
        <end position="501"/>
    </location>
</feature>
<feature type="region of interest" description="Disordered" evidence="6">
    <location>
        <begin position="627"/>
        <end position="662"/>
    </location>
</feature>
<keyword evidence="3" id="KW-0597">Phosphoprotein</keyword>
<feature type="region of interest" description="Disordered" evidence="6">
    <location>
        <begin position="2156"/>
        <end position="2175"/>
    </location>
</feature>
<dbReference type="InterPro" id="IPR026791">
    <property type="entry name" value="DOCK"/>
</dbReference>
<dbReference type="Pfam" id="PF23554">
    <property type="entry name" value="TPR_DOCK"/>
    <property type="match status" value="2"/>
</dbReference>
<feature type="region of interest" description="Disordered" evidence="6">
    <location>
        <begin position="1"/>
        <end position="54"/>
    </location>
</feature>
<comment type="similarity">
    <text evidence="5">Belongs to the DOCK family.</text>
</comment>
<sequence length="2328" mass="255013">MAALSPTSASSTLGPSNPTTPTTPSSTAGPASAPASASSSSATNGQVHAPKTEPYRRWEPLAKIQYGFAVSPFVPELDSLELSAAAAAAAGLDDSTVQAIQAHLIGLEVGDEVYVFEQLGHTDVSWCRGYVVSTTRIPQTATTTSSLSDYSTFPSTSTAGAGAGLVEEPQVYVGIFPRAHVHIREHLDDAEMRLAEVHARAKEAGIVGATSPPPDSSSNNSKQQQQASSSHMETLPEEDENVPSQPTSPLMVTIKPGEVTSPGGGAASDKGKVTFDNSRQSFVLQEAQPDEDRPPPPLPSLKCGDETASGATEPLVDEIACSLREWSTLMYAYLAKRDYTLFHAVREHIDVLHAARRQLLAQTLSAEEVAKLRRECVARLVKGNVQQGLDVIVRHPGRGGLVDVDFTGKESDPESWVSGIRLYALQVALAYVDQQAQTSTGGGSMEVAPSNAFGIVSPSTSKAGILGGGAGSFTSSARRAGARQPSMTLVNRRSRSATLTSAEAPDDSAVKYFHVYLDVRAFVASPCLPGETAELYFSLYNKAEARFLTEEYCVVVNSQGVPAREAGEKLGKMKALFTDLSSNDMHDLNVVCRIVRNGSMRLNSSSDGSRGSGLNASSSFSGTIAGAFSHSHPHDSSNGSGSAALTTLDNDPNLAGSPAFRKSKMTTDRTFRRPFGCAVLDLGQDHQFQTDTASSSPLKEHVMPIFVPANEAAFSTLHQDIIASRIREFEKSPRAELIAISVKVFHGETSTLVRENPSLLQDTPLTARLGFPDVVFPGDKRNEAYIKLWSGEFFPQSSKVPGGNTPKNIQVSAEVRTKDGRVLENVVSRGAGESLVTQFDSTVFYHQNAPTWGELLKLELPNEVMEHCHVFFSFRHRSSKEERGFSRDQNGAGQSAVNLPFAHAYLPLFGANSAFIPDGSHTLLLWRSSRPAQQLSPELYFTLPPTVEVGRSLADSLPQSLSSVIQPLRDTMTLRTFLVSTRYTQNEVLLKLLSWEKVLSESLEEMKSVLVKFTFIGEVEIVKFLRDIFDALFGIVVSPKNGSGELDDLVFQALVTVLGIVSDRRFNNFQATLDVYIDQHFHSQTAYGRIMSSMSRLLAEPTRTETSKDLRAAVKVWPYLFKFMIRSRENQRGVKDPLGALGGAVSDHFETSFKRDLDSLLRSINRMMATTKPSSIIGTQTLALQHFAGILPDLARVYPLEELVRVETAFADSIFVTKGRMSVWKLLHILHVTHDTLFEDHASRSQLLPSLIRWVRPHLGAYDESAHTSPGDHEGVRDSARVAWVEAARLAVTVIAVMLDKLQVSLVDGRKGKSTQQELRQEQDNVDYILSMMPKLLETYKELESPETLQAIERHRSPSTVSSSVPVIFPSSYPFPLLAKKPVGQVSPPPTRASRRHLRKEHPAMLNCGLGEIAAVLTVLIMLSPRRHLSGFLDEQLDIEGREKLSSFLFNFFDVATSILLNEAYPSSWLNINILAHQMVLKMADPLAGLLVRDFIPPADQSQTFDTALWRAGLNMLLTLLSSDQLVIERFKPQRRRAVWRLAGDIRGEGAQIFAKLWNSIGWPDQAATASTEIVGPGRLNTGGFQVQFVPSLVEPVLELCLSHHDELRTCAVRVLATMITSEWHLNGDFGVIEAEIIDKLDVLFITDTQGDEISRAFFIGQLRSLFDGPQVNEKLREQVHGCLVSVNRFLDLLLSVRGLPLEEGFEDDRVSGTLKLLGFLRQANRVTAFSTHVLRLVNLHLENHNYVEAALTLKLHADLHTWDMNSFVEPIADLDLPRQSHFARKETLYMLILDYLAKGQAWEISIDICRELAREYEHRSVDYSRLADVLTLQAGLFQKIAAVERTYPSYFRVAYYGEQWPASLQGKMFVYRGLDWEKFGAFCERLHQKHPKATLIKSTLLPGDDVRFGPGLFIQITAVQPEPDKTRDVFTNPETPPVVRAYYEHNTTNLFSYTRPLPRPASLGSSTETNGVAAVDGHDVAGLWVEKTYLEVEDSFPTVLRRSEVAEIRIIKISPLENALSDVESKTQELSALETKFAALAKVSKRGANINTNRLSMALNGAVDAPVNGGIPTYKRAFFSLGFVSAHPEDEEKIHKLREAIDAQASVIYRSIGLHAKLCPPEMKPFHETLERFFEQNFADEIARLGLDMSVINESDAATQQQQDSSYSSAGMADPSRLSPLAYEAGSETMSSPLQRHIAFLARQTQPMMVSPTQHDGRAARLEDSSGGLTNGLNNSYVGGQQVGSSGGIGGMPIQNTATVVPGQGGAKSIVGGASFLSTVPGNTVGAGAKSTNGDAVSSKAPQSIRSRVVDGRERASKLFARKKSST</sequence>
<dbReference type="Pfam" id="PF20421">
    <property type="entry name" value="DHR-2_Lobe_C"/>
    <property type="match status" value="1"/>
</dbReference>
<evidence type="ECO:0000256" key="6">
    <source>
        <dbReference type="SAM" id="MobiDB-lite"/>
    </source>
</evidence>
<dbReference type="PROSITE" id="PS51651">
    <property type="entry name" value="DOCKER"/>
    <property type="match status" value="1"/>
</dbReference>
<evidence type="ECO:0000259" key="8">
    <source>
        <dbReference type="PROSITE" id="PS51651"/>
    </source>
</evidence>
<dbReference type="InterPro" id="IPR042455">
    <property type="entry name" value="DOCK_N_sub1"/>
</dbReference>
<dbReference type="Gene3D" id="1.20.1270.350">
    <property type="entry name" value="Dedicator of cytokinesis N-terminal subdomain"/>
    <property type="match status" value="1"/>
</dbReference>
<feature type="compositionally biased region" description="Low complexity" evidence="6">
    <location>
        <begin position="2156"/>
        <end position="2171"/>
    </location>
</feature>
<feature type="domain" description="DOCKER" evidence="8">
    <location>
        <begin position="1721"/>
        <end position="2151"/>
    </location>
</feature>
<dbReference type="InterPro" id="IPR035892">
    <property type="entry name" value="C2_domain_sf"/>
</dbReference>
<protein>
    <recommendedName>
        <fullName evidence="11">Cytoplasmic protein</fullName>
    </recommendedName>
</protein>
<dbReference type="Proteomes" id="UP000245768">
    <property type="component" value="Unassembled WGS sequence"/>
</dbReference>
<dbReference type="InterPro" id="IPR027007">
    <property type="entry name" value="C2_DOCK-type_domain"/>
</dbReference>
<dbReference type="GO" id="GO:0031267">
    <property type="term" value="F:small GTPase binding"/>
    <property type="evidence" value="ECO:0007669"/>
    <property type="project" value="TreeGrafter"/>
</dbReference>
<dbReference type="InterPro" id="IPR056372">
    <property type="entry name" value="TPR_DOCK"/>
</dbReference>
<reference evidence="9 10" key="1">
    <citation type="journal article" date="2018" name="Mol. Biol. Evol.">
        <title>Broad Genomic Sampling Reveals a Smut Pathogenic Ancestry of the Fungal Clade Ustilaginomycotina.</title>
        <authorList>
            <person name="Kijpornyongpan T."/>
            <person name="Mondo S.J."/>
            <person name="Barry K."/>
            <person name="Sandor L."/>
            <person name="Lee J."/>
            <person name="Lipzen A."/>
            <person name="Pangilinan J."/>
            <person name="LaButti K."/>
            <person name="Hainaut M."/>
            <person name="Henrissat B."/>
            <person name="Grigoriev I.V."/>
            <person name="Spatafora J.W."/>
            <person name="Aime M.C."/>
        </authorList>
    </citation>
    <scope>NUCLEOTIDE SEQUENCE [LARGE SCALE GENOMIC DNA]</scope>
    <source>
        <strain evidence="9 10">MCA 4198</strain>
    </source>
</reference>
<dbReference type="Gene3D" id="1.25.40.410">
    <property type="match status" value="1"/>
</dbReference>
<dbReference type="RefSeq" id="XP_025380205.1">
    <property type="nucleotide sequence ID" value="XM_025520345.1"/>
</dbReference>
<keyword evidence="2" id="KW-0963">Cytoplasm</keyword>
<keyword evidence="4" id="KW-0344">Guanine-nucleotide releasing factor</keyword>
<evidence type="ECO:0000313" key="9">
    <source>
        <dbReference type="EMBL" id="PWN93007.1"/>
    </source>
</evidence>
<evidence type="ECO:0000256" key="2">
    <source>
        <dbReference type="ARBA" id="ARBA00022490"/>
    </source>
</evidence>
<feature type="compositionally biased region" description="Low complexity" evidence="6">
    <location>
        <begin position="216"/>
        <end position="230"/>
    </location>
</feature>
<dbReference type="InterPro" id="IPR043162">
    <property type="entry name" value="DOCK_C_lobe_C"/>
</dbReference>
<feature type="compositionally biased region" description="Polar residues" evidence="6">
    <location>
        <begin position="636"/>
        <end position="650"/>
    </location>
</feature>
<dbReference type="InterPro" id="IPR046773">
    <property type="entry name" value="DOCKER_Lobe_C"/>
</dbReference>
<dbReference type="CDD" id="cd08679">
    <property type="entry name" value="C2_DOCK180_related"/>
    <property type="match status" value="1"/>
</dbReference>